<dbReference type="InterPro" id="IPR008258">
    <property type="entry name" value="Transglycosylase_SLT_dom_1"/>
</dbReference>
<dbReference type="Proteomes" id="UP000298656">
    <property type="component" value="Chromosome 1"/>
</dbReference>
<reference evidence="4 5" key="1">
    <citation type="submission" date="2019-05" db="EMBL/GenBank/DDBJ databases">
        <title>Burkholderia sp. DHOD12, isolated from subtropical forest soil.</title>
        <authorList>
            <person name="Gao Z.-H."/>
            <person name="Qiu L.-H."/>
        </authorList>
    </citation>
    <scope>NUCLEOTIDE SEQUENCE [LARGE SCALE GENOMIC DNA]</scope>
    <source>
        <strain evidence="4 5">DHOD12</strain>
    </source>
</reference>
<dbReference type="InterPro" id="IPR023346">
    <property type="entry name" value="Lysozyme-like_dom_sf"/>
</dbReference>
<evidence type="ECO:0000256" key="2">
    <source>
        <dbReference type="SAM" id="SignalP"/>
    </source>
</evidence>
<gene>
    <name evidence="4" type="ORF">FAZ95_02540</name>
</gene>
<feature type="signal peptide" evidence="2">
    <location>
        <begin position="1"/>
        <end position="20"/>
    </location>
</feature>
<comment type="similarity">
    <text evidence="1">Belongs to the transglycosylase Slt family.</text>
</comment>
<dbReference type="OrthoDB" id="9114995at2"/>
<proteinExistence type="inferred from homology"/>
<accession>A0A4P8IMS6</accession>
<dbReference type="EMBL" id="CP040077">
    <property type="protein sequence ID" value="QCP48163.1"/>
    <property type="molecule type" value="Genomic_DNA"/>
</dbReference>
<dbReference type="AlphaFoldDB" id="A0A4P8IMS6"/>
<dbReference type="SUPFAM" id="SSF53955">
    <property type="entry name" value="Lysozyme-like"/>
    <property type="match status" value="1"/>
</dbReference>
<protein>
    <submittedName>
        <fullName evidence="4">Lytic transglycosylase</fullName>
    </submittedName>
</protein>
<dbReference type="PANTHER" id="PTHR37423:SF2">
    <property type="entry name" value="MEMBRANE-BOUND LYTIC MUREIN TRANSGLYCOSYLASE C"/>
    <property type="match status" value="1"/>
</dbReference>
<dbReference type="Gene3D" id="1.10.530.10">
    <property type="match status" value="1"/>
</dbReference>
<keyword evidence="5" id="KW-1185">Reference proteome</keyword>
<evidence type="ECO:0000256" key="1">
    <source>
        <dbReference type="ARBA" id="ARBA00007734"/>
    </source>
</evidence>
<keyword evidence="2" id="KW-0732">Signal</keyword>
<dbReference type="Pfam" id="PF01464">
    <property type="entry name" value="SLT"/>
    <property type="match status" value="1"/>
</dbReference>
<evidence type="ECO:0000313" key="5">
    <source>
        <dbReference type="Proteomes" id="UP000298656"/>
    </source>
</evidence>
<feature type="chain" id="PRO_5020262106" evidence="2">
    <location>
        <begin position="21"/>
        <end position="192"/>
    </location>
</feature>
<feature type="domain" description="Transglycosylase SLT" evidence="3">
    <location>
        <begin position="79"/>
        <end position="166"/>
    </location>
</feature>
<dbReference type="RefSeq" id="WP_137331005.1">
    <property type="nucleotide sequence ID" value="NZ_CP040077.1"/>
</dbReference>
<evidence type="ECO:0000259" key="3">
    <source>
        <dbReference type="Pfam" id="PF01464"/>
    </source>
</evidence>
<organism evidence="4 5">
    <name type="scientific">Trinickia violacea</name>
    <dbReference type="NCBI Taxonomy" id="2571746"/>
    <lineage>
        <taxon>Bacteria</taxon>
        <taxon>Pseudomonadati</taxon>
        <taxon>Pseudomonadota</taxon>
        <taxon>Betaproteobacteria</taxon>
        <taxon>Burkholderiales</taxon>
        <taxon>Burkholderiaceae</taxon>
        <taxon>Trinickia</taxon>
    </lineage>
</organism>
<dbReference type="KEGG" id="tvl:FAZ95_02540"/>
<evidence type="ECO:0000313" key="4">
    <source>
        <dbReference type="EMBL" id="QCP48163.1"/>
    </source>
</evidence>
<dbReference type="PANTHER" id="PTHR37423">
    <property type="entry name" value="SOLUBLE LYTIC MUREIN TRANSGLYCOSYLASE-RELATED"/>
    <property type="match status" value="1"/>
</dbReference>
<sequence>MSRLLCLLVVSLGLMQCAVAQDRAQADALASGVSVMASAPDAASASTAPQIHAISEMLAQKFGLARAKAEQISAAVMSSASKYSLPPALVLAIISIESRFKEKAKGLHGATGLMQVVPAAHKQLVKNLDLTAPEDNIEAGSAILHGYLQSAQGDVGAALKSYGGSKAYATKVSLRAKDFQFDTAASDPAGSR</sequence>
<name>A0A4P8IMS6_9BURK</name>